<keyword evidence="2 6" id="KW-0049">Antioxidant</keyword>
<evidence type="ECO:0000256" key="1">
    <source>
        <dbReference type="ARBA" id="ARBA00022559"/>
    </source>
</evidence>
<proteinExistence type="inferred from homology"/>
<name>A0A929RYI7_9BACT</name>
<feature type="domain" description="Thioredoxin" evidence="7">
    <location>
        <begin position="1"/>
        <end position="165"/>
    </location>
</feature>
<comment type="similarity">
    <text evidence="6">Belongs to the peroxiredoxin family. Tpx subfamily.</text>
</comment>
<sequence>MEVTLQGTPVALTGEMPEVGTEAPKFCGVRGDLTKLKLPELRGKRVVLNIFPSLDTEVCAASVRHFNKVASELENTVVLCVSKDLPFAQTRFCTTEGLTNVIPVSVFHCHHFPERYGLEIAEGPLKGLLARAVIVIDEEGKIIYEQLVPEITEEPNYDAALAALK</sequence>
<dbReference type="AlphaFoldDB" id="A0A929RYI7"/>
<dbReference type="Pfam" id="PF08534">
    <property type="entry name" value="Redoxin"/>
    <property type="match status" value="1"/>
</dbReference>
<evidence type="ECO:0000256" key="6">
    <source>
        <dbReference type="HAMAP-Rule" id="MF_00269"/>
    </source>
</evidence>
<dbReference type="PANTHER" id="PTHR43110">
    <property type="entry name" value="THIOL PEROXIDASE"/>
    <property type="match status" value="1"/>
</dbReference>
<comment type="function">
    <text evidence="6">Thiol-specific peroxidase that catalyzes the reduction of hydrogen peroxide and organic hydroperoxides to water and alcohols, respectively. Plays a role in cell protection against oxidative stress by detoxifying peroxides.</text>
</comment>
<evidence type="ECO:0000313" key="9">
    <source>
        <dbReference type="Proteomes" id="UP000704068"/>
    </source>
</evidence>
<comment type="caution">
    <text evidence="8">The sequence shown here is derived from an EMBL/GenBank/DDBJ whole genome shotgun (WGS) entry which is preliminary data.</text>
</comment>
<evidence type="ECO:0000256" key="5">
    <source>
        <dbReference type="ARBA" id="ARBA00023284"/>
    </source>
</evidence>
<evidence type="ECO:0000259" key="7">
    <source>
        <dbReference type="PROSITE" id="PS51352"/>
    </source>
</evidence>
<dbReference type="EC" id="1.11.1.24" evidence="6"/>
<dbReference type="CDD" id="cd03014">
    <property type="entry name" value="PRX_Atyp2cys"/>
    <property type="match status" value="1"/>
</dbReference>
<comment type="catalytic activity">
    <reaction evidence="6">
        <text>a hydroperoxide + [thioredoxin]-dithiol = an alcohol + [thioredoxin]-disulfide + H2O</text>
        <dbReference type="Rhea" id="RHEA:62620"/>
        <dbReference type="Rhea" id="RHEA-COMP:10698"/>
        <dbReference type="Rhea" id="RHEA-COMP:10700"/>
        <dbReference type="ChEBI" id="CHEBI:15377"/>
        <dbReference type="ChEBI" id="CHEBI:29950"/>
        <dbReference type="ChEBI" id="CHEBI:30879"/>
        <dbReference type="ChEBI" id="CHEBI:35924"/>
        <dbReference type="ChEBI" id="CHEBI:50058"/>
        <dbReference type="EC" id="1.11.1.24"/>
    </reaction>
</comment>
<dbReference type="RefSeq" id="WP_296090364.1">
    <property type="nucleotide sequence ID" value="NZ_CAUOSC010000032.1"/>
</dbReference>
<dbReference type="HAMAP" id="MF_00269">
    <property type="entry name" value="Tpx"/>
    <property type="match status" value="1"/>
</dbReference>
<dbReference type="EMBL" id="JABZGR010000027">
    <property type="protein sequence ID" value="MBF0970869.1"/>
    <property type="molecule type" value="Genomic_DNA"/>
</dbReference>
<dbReference type="SUPFAM" id="SSF52833">
    <property type="entry name" value="Thioredoxin-like"/>
    <property type="match status" value="1"/>
</dbReference>
<keyword evidence="1 6" id="KW-0575">Peroxidase</keyword>
<keyword evidence="3 6" id="KW-0560">Oxidoreductase</keyword>
<dbReference type="Gene3D" id="3.40.30.10">
    <property type="entry name" value="Glutaredoxin"/>
    <property type="match status" value="1"/>
</dbReference>
<dbReference type="PANTHER" id="PTHR43110:SF1">
    <property type="entry name" value="THIOL PEROXIDASE"/>
    <property type="match status" value="1"/>
</dbReference>
<evidence type="ECO:0000313" key="8">
    <source>
        <dbReference type="EMBL" id="MBF0970869.1"/>
    </source>
</evidence>
<dbReference type="InterPro" id="IPR050455">
    <property type="entry name" value="Tpx_Peroxidase_subfamily"/>
</dbReference>
<dbReference type="PROSITE" id="PS01265">
    <property type="entry name" value="TPX"/>
    <property type="match status" value="1"/>
</dbReference>
<dbReference type="GO" id="GO:0008379">
    <property type="term" value="F:thioredoxin peroxidase activity"/>
    <property type="evidence" value="ECO:0007669"/>
    <property type="project" value="UniProtKB-UniRule"/>
</dbReference>
<feature type="disulfide bond" description="Redox-active" evidence="6">
    <location>
        <begin position="59"/>
        <end position="93"/>
    </location>
</feature>
<dbReference type="InterPro" id="IPR013766">
    <property type="entry name" value="Thioredoxin_domain"/>
</dbReference>
<evidence type="ECO:0000256" key="2">
    <source>
        <dbReference type="ARBA" id="ARBA00022862"/>
    </source>
</evidence>
<organism evidence="8 9">
    <name type="scientific">Alloprevotella tannerae</name>
    <dbReference type="NCBI Taxonomy" id="76122"/>
    <lineage>
        <taxon>Bacteria</taxon>
        <taxon>Pseudomonadati</taxon>
        <taxon>Bacteroidota</taxon>
        <taxon>Bacteroidia</taxon>
        <taxon>Bacteroidales</taxon>
        <taxon>Prevotellaceae</taxon>
        <taxon>Alloprevotella</taxon>
    </lineage>
</organism>
<feature type="active site" description="Cysteine sulfenic acid (-SOH) intermediate" evidence="6">
    <location>
        <position position="59"/>
    </location>
</feature>
<dbReference type="InterPro" id="IPR013740">
    <property type="entry name" value="Redoxin"/>
</dbReference>
<dbReference type="InterPro" id="IPR002065">
    <property type="entry name" value="TPX"/>
</dbReference>
<reference evidence="8" key="1">
    <citation type="submission" date="2020-04" db="EMBL/GenBank/DDBJ databases">
        <title>Deep metagenomics examines the oral microbiome during advanced dental caries in children, revealing novel taxa and co-occurrences with host molecules.</title>
        <authorList>
            <person name="Baker J.L."/>
            <person name="Morton J.T."/>
            <person name="Dinis M."/>
            <person name="Alvarez R."/>
            <person name="Tran N.C."/>
            <person name="Knight R."/>
            <person name="Edlund A."/>
        </authorList>
    </citation>
    <scope>NUCLEOTIDE SEQUENCE</scope>
    <source>
        <strain evidence="8">JCVI_34_bin.1</strain>
    </source>
</reference>
<accession>A0A929RYI7</accession>
<dbReference type="InterPro" id="IPR036249">
    <property type="entry name" value="Thioredoxin-like_sf"/>
</dbReference>
<evidence type="ECO:0000256" key="4">
    <source>
        <dbReference type="ARBA" id="ARBA00023157"/>
    </source>
</evidence>
<comment type="subunit">
    <text evidence="6">Homodimer.</text>
</comment>
<keyword evidence="5 6" id="KW-0676">Redox-active center</keyword>
<gene>
    <name evidence="6 8" type="primary">tpx</name>
    <name evidence="8" type="ORF">HXK21_07510</name>
</gene>
<dbReference type="Proteomes" id="UP000704068">
    <property type="component" value="Unassembled WGS sequence"/>
</dbReference>
<evidence type="ECO:0000256" key="3">
    <source>
        <dbReference type="ARBA" id="ARBA00023002"/>
    </source>
</evidence>
<comment type="miscellaneous">
    <text evidence="6">The active site is a conserved redox-active cysteine residue, the peroxidatic cysteine (C(P)), which makes the nucleophilic attack on the peroxide substrate. The peroxide oxidizes the C(P)-SH to cysteine sulfenic acid (C(P)-SOH), which then reacts with another cysteine residue, the resolving cysteine (C(R)), to form a disulfide bridge. The disulfide is subsequently reduced by an appropriate electron donor to complete the catalytic cycle. In this atypical 2-Cys peroxiredoxin, C(R) is present in the same subunit to form an intramolecular disulfide. The disulfide is subsequently reduced by thioredoxin.</text>
</comment>
<protein>
    <recommendedName>
        <fullName evidence="6">Thiol peroxidase</fullName>
        <shortName evidence="6">Tpx</shortName>
        <ecNumber evidence="6">1.11.1.24</ecNumber>
    </recommendedName>
    <alternativeName>
        <fullName evidence="6">Peroxiredoxin tpx</fullName>
        <shortName evidence="6">Prx</shortName>
    </alternativeName>
    <alternativeName>
        <fullName evidence="6">Thioredoxin peroxidase</fullName>
    </alternativeName>
    <alternativeName>
        <fullName evidence="6">Thioredoxin-dependent peroxiredoxin</fullName>
    </alternativeName>
</protein>
<keyword evidence="4 6" id="KW-1015">Disulfide bond</keyword>
<dbReference type="InterPro" id="IPR018219">
    <property type="entry name" value="Tpx_CS"/>
</dbReference>
<dbReference type="PROSITE" id="PS51352">
    <property type="entry name" value="THIOREDOXIN_2"/>
    <property type="match status" value="1"/>
</dbReference>
<dbReference type="NCBIfam" id="NF001808">
    <property type="entry name" value="PRK00522.1"/>
    <property type="match status" value="1"/>
</dbReference>